<protein>
    <recommendedName>
        <fullName evidence="4">Secreted protein</fullName>
    </recommendedName>
</protein>
<feature type="region of interest" description="Disordered" evidence="1">
    <location>
        <begin position="1"/>
        <end position="44"/>
    </location>
</feature>
<accession>A0ABN0UAS6</accession>
<dbReference type="Proteomes" id="UP001500416">
    <property type="component" value="Unassembled WGS sequence"/>
</dbReference>
<dbReference type="EMBL" id="BAAABU010000012">
    <property type="protein sequence ID" value="GAA0244322.1"/>
    <property type="molecule type" value="Genomic_DNA"/>
</dbReference>
<gene>
    <name evidence="2" type="ORF">GCM10010492_49490</name>
</gene>
<evidence type="ECO:0000313" key="3">
    <source>
        <dbReference type="Proteomes" id="UP001500416"/>
    </source>
</evidence>
<feature type="compositionally biased region" description="Low complexity" evidence="1">
    <location>
        <begin position="12"/>
        <end position="30"/>
    </location>
</feature>
<evidence type="ECO:0000313" key="2">
    <source>
        <dbReference type="EMBL" id="GAA0244322.1"/>
    </source>
</evidence>
<name>A0ABN0UAS6_9PSEU</name>
<comment type="caution">
    <text evidence="2">The sequence shown here is derived from an EMBL/GenBank/DDBJ whole genome shotgun (WGS) entry which is preliminary data.</text>
</comment>
<reference evidence="2 3" key="1">
    <citation type="journal article" date="2019" name="Int. J. Syst. Evol. Microbiol.">
        <title>The Global Catalogue of Microorganisms (GCM) 10K type strain sequencing project: providing services to taxonomists for standard genome sequencing and annotation.</title>
        <authorList>
            <consortium name="The Broad Institute Genomics Platform"/>
            <consortium name="The Broad Institute Genome Sequencing Center for Infectious Disease"/>
            <person name="Wu L."/>
            <person name="Ma J."/>
        </authorList>
    </citation>
    <scope>NUCLEOTIDE SEQUENCE [LARGE SCALE GENOMIC DNA]</scope>
    <source>
        <strain evidence="2 3">JCM 3380</strain>
    </source>
</reference>
<evidence type="ECO:0000256" key="1">
    <source>
        <dbReference type="SAM" id="MobiDB-lite"/>
    </source>
</evidence>
<sequence>MLPSPSVHTVRGRSSGTAAASTFASGTSLAPGGTGLSNPGSSEEGGVLVAVVSVGPLFPGATDGWVEAQAVSRSSAPAPMTVPRLLMSEGRSRPRAGLLRPFHSYPFR</sequence>
<evidence type="ECO:0008006" key="4">
    <source>
        <dbReference type="Google" id="ProtNLM"/>
    </source>
</evidence>
<proteinExistence type="predicted"/>
<keyword evidence="3" id="KW-1185">Reference proteome</keyword>
<organism evidence="2 3">
    <name type="scientific">Saccharothrix mutabilis subsp. mutabilis</name>
    <dbReference type="NCBI Taxonomy" id="66855"/>
    <lineage>
        <taxon>Bacteria</taxon>
        <taxon>Bacillati</taxon>
        <taxon>Actinomycetota</taxon>
        <taxon>Actinomycetes</taxon>
        <taxon>Pseudonocardiales</taxon>
        <taxon>Pseudonocardiaceae</taxon>
        <taxon>Saccharothrix</taxon>
    </lineage>
</organism>